<dbReference type="STRING" id="200361.A0A453GHV8"/>
<reference evidence="3" key="1">
    <citation type="journal article" date="2014" name="Science">
        <title>Ancient hybridizations among the ancestral genomes of bread wheat.</title>
        <authorList>
            <consortium name="International Wheat Genome Sequencing Consortium,"/>
            <person name="Marcussen T."/>
            <person name="Sandve S.R."/>
            <person name="Heier L."/>
            <person name="Spannagl M."/>
            <person name="Pfeifer M."/>
            <person name="Jakobsen K.S."/>
            <person name="Wulff B.B."/>
            <person name="Steuernagel B."/>
            <person name="Mayer K.F."/>
            <person name="Olsen O.A."/>
        </authorList>
    </citation>
    <scope>NUCLEOTIDE SEQUENCE [LARGE SCALE GENOMIC DNA]</scope>
    <source>
        <strain evidence="3">cv. AL8/78</strain>
    </source>
</reference>
<dbReference type="Gramene" id="AET3Gv21026100.1">
    <property type="protein sequence ID" value="AET3Gv21026100.1"/>
    <property type="gene ID" value="AET3Gv21026100"/>
</dbReference>
<evidence type="ECO:0000259" key="1">
    <source>
        <dbReference type="Pfam" id="PF03469"/>
    </source>
</evidence>
<dbReference type="Pfam" id="PF03469">
    <property type="entry name" value="XH"/>
    <property type="match status" value="1"/>
</dbReference>
<keyword evidence="3" id="KW-1185">Reference proteome</keyword>
<proteinExistence type="predicted"/>
<dbReference type="AlphaFoldDB" id="A0A453GHV8"/>
<name>A0A453GHV8_AEGTS</name>
<protein>
    <recommendedName>
        <fullName evidence="1">Factor of DNA methylation 1-5/IDN2 domain-containing protein</fullName>
    </recommendedName>
</protein>
<dbReference type="EnsemblPlants" id="AET3Gv21026100.1">
    <property type="protein sequence ID" value="AET3Gv21026100.1"/>
    <property type="gene ID" value="AET3Gv21026100"/>
</dbReference>
<dbReference type="GO" id="GO:0080188">
    <property type="term" value="P:gene silencing by siRNA-directed DNA methylation"/>
    <property type="evidence" value="ECO:0007669"/>
    <property type="project" value="InterPro"/>
</dbReference>
<dbReference type="Proteomes" id="UP000015105">
    <property type="component" value="Chromosome 3D"/>
</dbReference>
<dbReference type="PANTHER" id="PTHR21596">
    <property type="entry name" value="RIBONUCLEASE P SUBUNIT P38"/>
    <property type="match status" value="1"/>
</dbReference>
<dbReference type="PANTHER" id="PTHR21596:SF73">
    <property type="entry name" value="FACTOR OF DNA METHYLATION 1-5_IDN2 DOMAIN-CONTAINING PROTEIN"/>
    <property type="match status" value="1"/>
</dbReference>
<evidence type="ECO:0000313" key="3">
    <source>
        <dbReference type="Proteomes" id="UP000015105"/>
    </source>
</evidence>
<reference evidence="3" key="2">
    <citation type="journal article" date="2017" name="Nat. Plants">
        <title>The Aegilops tauschii genome reveals multiple impacts of transposons.</title>
        <authorList>
            <person name="Zhao G."/>
            <person name="Zou C."/>
            <person name="Li K."/>
            <person name="Wang K."/>
            <person name="Li T."/>
            <person name="Gao L."/>
            <person name="Zhang X."/>
            <person name="Wang H."/>
            <person name="Yang Z."/>
            <person name="Liu X."/>
            <person name="Jiang W."/>
            <person name="Mao L."/>
            <person name="Kong X."/>
            <person name="Jiao Y."/>
            <person name="Jia J."/>
        </authorList>
    </citation>
    <scope>NUCLEOTIDE SEQUENCE [LARGE SCALE GENOMIC DNA]</scope>
    <source>
        <strain evidence="3">cv. AL8/78</strain>
    </source>
</reference>
<reference evidence="2" key="4">
    <citation type="submission" date="2019-03" db="UniProtKB">
        <authorList>
            <consortium name="EnsemblPlants"/>
        </authorList>
    </citation>
    <scope>IDENTIFICATION</scope>
</reference>
<dbReference type="InterPro" id="IPR045177">
    <property type="entry name" value="FDM1-5/IDN2"/>
</dbReference>
<organism evidence="2 3">
    <name type="scientific">Aegilops tauschii subsp. strangulata</name>
    <name type="common">Goatgrass</name>
    <dbReference type="NCBI Taxonomy" id="200361"/>
    <lineage>
        <taxon>Eukaryota</taxon>
        <taxon>Viridiplantae</taxon>
        <taxon>Streptophyta</taxon>
        <taxon>Embryophyta</taxon>
        <taxon>Tracheophyta</taxon>
        <taxon>Spermatophyta</taxon>
        <taxon>Magnoliopsida</taxon>
        <taxon>Liliopsida</taxon>
        <taxon>Poales</taxon>
        <taxon>Poaceae</taxon>
        <taxon>BOP clade</taxon>
        <taxon>Pooideae</taxon>
        <taxon>Triticodae</taxon>
        <taxon>Triticeae</taxon>
        <taxon>Triticinae</taxon>
        <taxon>Aegilops</taxon>
    </lineage>
</organism>
<reference evidence="2" key="3">
    <citation type="journal article" date="2017" name="Nature">
        <title>Genome sequence of the progenitor of the wheat D genome Aegilops tauschii.</title>
        <authorList>
            <person name="Luo M.C."/>
            <person name="Gu Y.Q."/>
            <person name="Puiu D."/>
            <person name="Wang H."/>
            <person name="Twardziok S.O."/>
            <person name="Deal K.R."/>
            <person name="Huo N."/>
            <person name="Zhu T."/>
            <person name="Wang L."/>
            <person name="Wang Y."/>
            <person name="McGuire P.E."/>
            <person name="Liu S."/>
            <person name="Long H."/>
            <person name="Ramasamy R.K."/>
            <person name="Rodriguez J.C."/>
            <person name="Van S.L."/>
            <person name="Yuan L."/>
            <person name="Wang Z."/>
            <person name="Xia Z."/>
            <person name="Xiao L."/>
            <person name="Anderson O.D."/>
            <person name="Ouyang S."/>
            <person name="Liang Y."/>
            <person name="Zimin A.V."/>
            <person name="Pertea G."/>
            <person name="Qi P."/>
            <person name="Bennetzen J.L."/>
            <person name="Dai X."/>
            <person name="Dawson M.W."/>
            <person name="Muller H.G."/>
            <person name="Kugler K."/>
            <person name="Rivarola-Duarte L."/>
            <person name="Spannagl M."/>
            <person name="Mayer K.F.X."/>
            <person name="Lu F.H."/>
            <person name="Bevan M.W."/>
            <person name="Leroy P."/>
            <person name="Li P."/>
            <person name="You F.M."/>
            <person name="Sun Q."/>
            <person name="Liu Z."/>
            <person name="Lyons E."/>
            <person name="Wicker T."/>
            <person name="Salzberg S.L."/>
            <person name="Devos K.M."/>
            <person name="Dvorak J."/>
        </authorList>
    </citation>
    <scope>NUCLEOTIDE SEQUENCE [LARGE SCALE GENOMIC DNA]</scope>
    <source>
        <strain evidence="2">cv. AL8/78</strain>
    </source>
</reference>
<accession>A0A453GHV8</accession>
<dbReference type="InterPro" id="IPR005379">
    <property type="entry name" value="FDM1-5/IDN2_XH"/>
</dbReference>
<feature type="domain" description="Factor of DNA methylation 1-5/IDN2" evidence="1">
    <location>
        <begin position="228"/>
        <end position="357"/>
    </location>
</feature>
<reference evidence="2" key="5">
    <citation type="journal article" date="2021" name="G3 (Bethesda)">
        <title>Aegilops tauschii genome assembly Aet v5.0 features greater sequence contiguity and improved annotation.</title>
        <authorList>
            <person name="Wang L."/>
            <person name="Zhu T."/>
            <person name="Rodriguez J.C."/>
            <person name="Deal K.R."/>
            <person name="Dubcovsky J."/>
            <person name="McGuire P.E."/>
            <person name="Lux T."/>
            <person name="Spannagl M."/>
            <person name="Mayer K.F.X."/>
            <person name="Baldrich P."/>
            <person name="Meyers B.C."/>
            <person name="Huo N."/>
            <person name="Gu Y.Q."/>
            <person name="Zhou H."/>
            <person name="Devos K.M."/>
            <person name="Bennetzen J.L."/>
            <person name="Unver T."/>
            <person name="Budak H."/>
            <person name="Gulick P.J."/>
            <person name="Galiba G."/>
            <person name="Kalapos B."/>
            <person name="Nelson D.R."/>
            <person name="Li P."/>
            <person name="You F.M."/>
            <person name="Luo M.C."/>
            <person name="Dvorak J."/>
        </authorList>
    </citation>
    <scope>NUCLEOTIDE SEQUENCE [LARGE SCALE GENOMIC DNA]</scope>
    <source>
        <strain evidence="2">cv. AL8/78</strain>
    </source>
</reference>
<sequence length="358" mass="41034">MAHIEAAVSRKQRHLRSDLLPNLEWGGGHGVNWATLIWCEARDEMAHLVQRDRSDHDCYYGAYLQRLIWWQRPDLFQLPLEPGASRAQQQQAIRTNQSASDEIQTLRSELLLKIHQVEVRSKQIDLALEKIDAASKAIDATSKKFDAISKQLDARSKQLDARSEQLGVIPEPNIEQEGDAHALKQVLAAKEKKRNDDLQDAWNARKVLMLALPSDKSTNARAHIGVRWMGELDPRAFANACSKNAAQQDAQVNYDTLCSKWQDEIANPNWRPYRVFTVDGKETRILSKDDTKLQKLKEEHGQEIYALVTNALLEINEYDPCCRVGVPELWNKKDGRRATLEETIQFVLEQKQSNKRKR</sequence>
<evidence type="ECO:0000313" key="2">
    <source>
        <dbReference type="EnsemblPlants" id="AET3Gv21026100.1"/>
    </source>
</evidence>